<proteinExistence type="predicted"/>
<feature type="transmembrane region" description="Helical" evidence="1">
    <location>
        <begin position="67"/>
        <end position="85"/>
    </location>
</feature>
<keyword evidence="5" id="KW-1185">Reference proteome</keyword>
<evidence type="ECO:0000259" key="2">
    <source>
        <dbReference type="Pfam" id="PF02308"/>
    </source>
</evidence>
<dbReference type="PANTHER" id="PTHR39084">
    <property type="entry name" value="MEMBRANE PROTEIN-RELATED"/>
    <property type="match status" value="1"/>
</dbReference>
<feature type="transmembrane region" description="Helical" evidence="1">
    <location>
        <begin position="308"/>
        <end position="327"/>
    </location>
</feature>
<feature type="transmembrane region" description="Helical" evidence="1">
    <location>
        <begin position="12"/>
        <end position="30"/>
    </location>
</feature>
<gene>
    <name evidence="4" type="ORF">G3570_07960</name>
</gene>
<dbReference type="Proteomes" id="UP000473278">
    <property type="component" value="Unassembled WGS sequence"/>
</dbReference>
<feature type="transmembrane region" description="Helical" evidence="1">
    <location>
        <begin position="42"/>
        <end position="61"/>
    </location>
</feature>
<sequence length="419" mass="45742">MFNDITDTQVLLKFGLILLLGFLVGIERGWSFKKKKEGQRTAGIRTFTLIALSGGLWGLLHNEVGDLLLGIAFLGFILIVMTGYYQHARKTGKLGLTTEMAAFLTFSLGIAVIKGYIVLPVSITILMVLLLSIKPELHKWVKTIEPSELYSGIVFLIISAILLPLLPNRGFGPWKVWNPFELWAMVVLIAGISYAGYFSMKYLGRKKGLLFTSFTGSLVSSLAVTVTLGRYGEKTKSTDILTTGILIATFTALGRVLLLVLLFNHQIFPIVAPSVAAMAITSLIAAVWLQLNSEGKTSSDRFTLKNPLQLSTAIQFGILLAVVMFLSELSTKWFGEPGIYGLSILSGMVDIDSITLTLLDMSEENLPGEIAAYGLILATITNTLVKAGIFTYFIGYKRAKKLLVICLIIALSSLPGFLI</sequence>
<dbReference type="AlphaFoldDB" id="A0A6M1T8G6"/>
<protein>
    <submittedName>
        <fullName evidence="4">MgtC/SapB family protein</fullName>
    </submittedName>
</protein>
<dbReference type="InterPro" id="IPR049177">
    <property type="entry name" value="MgtC_SapB_SrpB_YhiD_N"/>
</dbReference>
<reference evidence="4 5" key="1">
    <citation type="submission" date="2020-02" db="EMBL/GenBank/DDBJ databases">
        <title>Balneolaceae bacterium YR4-1, complete genome.</title>
        <authorList>
            <person name="Li Y."/>
            <person name="Wu S."/>
        </authorList>
    </citation>
    <scope>NUCLEOTIDE SEQUENCE [LARGE SCALE GENOMIC DNA]</scope>
    <source>
        <strain evidence="4 5">YR4-1</strain>
    </source>
</reference>
<feature type="transmembrane region" description="Helical" evidence="1">
    <location>
        <begin position="240"/>
        <end position="263"/>
    </location>
</feature>
<dbReference type="PANTHER" id="PTHR39084:SF1">
    <property type="entry name" value="DUF4010 DOMAIN-CONTAINING PROTEIN"/>
    <property type="match status" value="1"/>
</dbReference>
<organism evidence="4 5">
    <name type="scientific">Halalkalibaculum roseum</name>
    <dbReference type="NCBI Taxonomy" id="2709311"/>
    <lineage>
        <taxon>Bacteria</taxon>
        <taxon>Pseudomonadati</taxon>
        <taxon>Balneolota</taxon>
        <taxon>Balneolia</taxon>
        <taxon>Balneolales</taxon>
        <taxon>Balneolaceae</taxon>
        <taxon>Halalkalibaculum</taxon>
    </lineage>
</organism>
<comment type="caution">
    <text evidence="4">The sequence shown here is derived from an EMBL/GenBank/DDBJ whole genome shotgun (WGS) entry which is preliminary data.</text>
</comment>
<feature type="transmembrane region" description="Helical" evidence="1">
    <location>
        <begin position="371"/>
        <end position="395"/>
    </location>
</feature>
<feature type="transmembrane region" description="Helical" evidence="1">
    <location>
        <begin position="402"/>
        <end position="418"/>
    </location>
</feature>
<feature type="transmembrane region" description="Helical" evidence="1">
    <location>
        <begin position="119"/>
        <end position="137"/>
    </location>
</feature>
<feature type="domain" description="DUF4010" evidence="3">
    <location>
        <begin position="187"/>
        <end position="391"/>
    </location>
</feature>
<evidence type="ECO:0000313" key="4">
    <source>
        <dbReference type="EMBL" id="NGP76563.1"/>
    </source>
</evidence>
<keyword evidence="1" id="KW-0472">Membrane</keyword>
<keyword evidence="1" id="KW-1133">Transmembrane helix</keyword>
<keyword evidence="1" id="KW-0812">Transmembrane</keyword>
<evidence type="ECO:0000256" key="1">
    <source>
        <dbReference type="SAM" id="Phobius"/>
    </source>
</evidence>
<feature type="transmembrane region" description="Helical" evidence="1">
    <location>
        <begin position="339"/>
        <end position="359"/>
    </location>
</feature>
<name>A0A6M1T8G6_9BACT</name>
<dbReference type="RefSeq" id="WP_165141015.1">
    <property type="nucleotide sequence ID" value="NZ_JAALLT010000002.1"/>
</dbReference>
<evidence type="ECO:0000259" key="3">
    <source>
        <dbReference type="Pfam" id="PF13194"/>
    </source>
</evidence>
<dbReference type="EMBL" id="JAALLT010000002">
    <property type="protein sequence ID" value="NGP76563.1"/>
    <property type="molecule type" value="Genomic_DNA"/>
</dbReference>
<evidence type="ECO:0000313" key="5">
    <source>
        <dbReference type="Proteomes" id="UP000473278"/>
    </source>
</evidence>
<dbReference type="Pfam" id="PF02308">
    <property type="entry name" value="MgtC"/>
    <property type="match status" value="1"/>
</dbReference>
<feature type="domain" description="MgtC/SapB/SrpB/YhiD N-terminal" evidence="2">
    <location>
        <begin position="18"/>
        <end position="139"/>
    </location>
</feature>
<feature type="transmembrane region" description="Helical" evidence="1">
    <location>
        <begin position="180"/>
        <end position="197"/>
    </location>
</feature>
<accession>A0A6M1T8G6</accession>
<feature type="transmembrane region" description="Helical" evidence="1">
    <location>
        <begin position="149"/>
        <end position="168"/>
    </location>
</feature>
<dbReference type="Pfam" id="PF13194">
    <property type="entry name" value="DUF4010"/>
    <property type="match status" value="1"/>
</dbReference>
<dbReference type="InterPro" id="IPR025105">
    <property type="entry name" value="DUF4010"/>
</dbReference>
<feature type="transmembrane region" description="Helical" evidence="1">
    <location>
        <begin position="270"/>
        <end position="288"/>
    </location>
</feature>
<feature type="transmembrane region" description="Helical" evidence="1">
    <location>
        <begin position="209"/>
        <end position="228"/>
    </location>
</feature>